<sequence length="233" mass="25539">MGNCLFGGVIGDDEHVKEQVIRVVTSNGGIMEFFAPITVEFITEEFPGHGIFKSHDLFWKPLPLQELLQAGDHYYYLLPLELSREKDGGGIIAAGGHVRSNSVPSASQITSAPYRMSFDRQRVLMKRSQTQSAEVLLSDSSSSSSRRRSRGGGGSKSNSRFWKVKLVICPQQLLEILSEEGRTQELIESVRTVAKCGNGVSSSSAAVFSDEWSLSSTTSRNASSKKDSLLLDF</sequence>
<comment type="caution">
    <text evidence="1">The sequence shown here is derived from an EMBL/GenBank/DDBJ whole genome shotgun (WGS) entry which is preliminary data.</text>
</comment>
<evidence type="ECO:0000313" key="2">
    <source>
        <dbReference type="Proteomes" id="UP001060085"/>
    </source>
</evidence>
<dbReference type="Proteomes" id="UP001060085">
    <property type="component" value="Linkage Group LG06"/>
</dbReference>
<evidence type="ECO:0000313" key="1">
    <source>
        <dbReference type="EMBL" id="KAI5656279.1"/>
    </source>
</evidence>
<name>A0ACC0A7W9_CATRO</name>
<dbReference type="EMBL" id="CM044706">
    <property type="protein sequence ID" value="KAI5656279.1"/>
    <property type="molecule type" value="Genomic_DNA"/>
</dbReference>
<protein>
    <submittedName>
        <fullName evidence="1">Uncharacterized protein</fullName>
    </submittedName>
</protein>
<proteinExistence type="predicted"/>
<reference evidence="2" key="1">
    <citation type="journal article" date="2023" name="Nat. Plants">
        <title>Single-cell RNA sequencing provides a high-resolution roadmap for understanding the multicellular compartmentation of specialized metabolism.</title>
        <authorList>
            <person name="Sun S."/>
            <person name="Shen X."/>
            <person name="Li Y."/>
            <person name="Li Y."/>
            <person name="Wang S."/>
            <person name="Li R."/>
            <person name="Zhang H."/>
            <person name="Shen G."/>
            <person name="Guo B."/>
            <person name="Wei J."/>
            <person name="Xu J."/>
            <person name="St-Pierre B."/>
            <person name="Chen S."/>
            <person name="Sun C."/>
        </authorList>
    </citation>
    <scope>NUCLEOTIDE SEQUENCE [LARGE SCALE GENOMIC DNA]</scope>
</reference>
<organism evidence="1 2">
    <name type="scientific">Catharanthus roseus</name>
    <name type="common">Madagascar periwinkle</name>
    <name type="synonym">Vinca rosea</name>
    <dbReference type="NCBI Taxonomy" id="4058"/>
    <lineage>
        <taxon>Eukaryota</taxon>
        <taxon>Viridiplantae</taxon>
        <taxon>Streptophyta</taxon>
        <taxon>Embryophyta</taxon>
        <taxon>Tracheophyta</taxon>
        <taxon>Spermatophyta</taxon>
        <taxon>Magnoliopsida</taxon>
        <taxon>eudicotyledons</taxon>
        <taxon>Gunneridae</taxon>
        <taxon>Pentapetalae</taxon>
        <taxon>asterids</taxon>
        <taxon>lamiids</taxon>
        <taxon>Gentianales</taxon>
        <taxon>Apocynaceae</taxon>
        <taxon>Rauvolfioideae</taxon>
        <taxon>Vinceae</taxon>
        <taxon>Catharanthinae</taxon>
        <taxon>Catharanthus</taxon>
    </lineage>
</organism>
<keyword evidence="2" id="KW-1185">Reference proteome</keyword>
<accession>A0ACC0A7W9</accession>
<gene>
    <name evidence="1" type="ORF">M9H77_25072</name>
</gene>